<dbReference type="GO" id="GO:0009279">
    <property type="term" value="C:cell outer membrane"/>
    <property type="evidence" value="ECO:0007669"/>
    <property type="project" value="UniProtKB-SubCell"/>
</dbReference>
<keyword evidence="4" id="KW-0964">Secreted</keyword>
<dbReference type="GO" id="GO:0000272">
    <property type="term" value="P:polysaccharide catabolic process"/>
    <property type="evidence" value="ECO:0007669"/>
    <property type="project" value="InterPro"/>
</dbReference>
<dbReference type="PROSITE" id="PS50853">
    <property type="entry name" value="FN3"/>
    <property type="match status" value="3"/>
</dbReference>
<dbReference type="Pfam" id="PF02415">
    <property type="entry name" value="Chlam_PMP"/>
    <property type="match status" value="1"/>
</dbReference>
<feature type="domain" description="Fibronectin type-III" evidence="9">
    <location>
        <begin position="823"/>
        <end position="912"/>
    </location>
</feature>
<dbReference type="NCBIfam" id="NF041518">
    <property type="entry name" value="choice_anch_Q"/>
    <property type="match status" value="1"/>
</dbReference>
<dbReference type="Pfam" id="PF00041">
    <property type="entry name" value="fn3"/>
    <property type="match status" value="3"/>
</dbReference>
<dbReference type="CDD" id="cd00603">
    <property type="entry name" value="IPT_PCSR"/>
    <property type="match status" value="1"/>
</dbReference>
<feature type="signal peptide" evidence="8">
    <location>
        <begin position="1"/>
        <end position="34"/>
    </location>
</feature>
<evidence type="ECO:0000256" key="4">
    <source>
        <dbReference type="ARBA" id="ARBA00022525"/>
    </source>
</evidence>
<dbReference type="KEGG" id="gur:Gura_0756"/>
<sequence>MSIRMTSAKILRGRISFVATLLCMVLTQPLSSFAASVTLDAADDVYTDSSRIPTAGYTTTDMASVKDDSMSKIVNYVGRTPSISVLNGRTVVKFNLSGISGAINSASFKFNVIDIHGTPILNLIKVTDNSWSEQPVGASTFPTYTDTDYITQNSTPYSNQSVTTGWNNINVKDYIQEKINAGSPYVTIAMTGYATGATDDDFDFVSLNNGDALIPTLTVDYTPPPTVTGISPSSGPVAGGTSVTISGANFTSATAVTFGSTNATSYTVNSATQITATSPAGSAGTVDITVTTAGGTSATGASDQFTYIAAPTVTSISPTSGPTDGSTSVTITGTNFTGATTVTIGGAAATSVTVVNATTLTATTPSGTAGVRDVVVTTPGGTGTGTGLFTYKASQTITFNSPGAQNFGTTPTLTAIASSGLTPTFTSSTTGVCTITSGGALTFATTGTCTINAGQAGDSTYLAALPVSQSFSVAAVVPGAPTIGTATAGDTQASVTFTAPASNGGASITGYTATSNPGGVTGTCASSPCTVTGLTNGTAYTFTVTATNSAGTGSASAASNSVTPAAAQTITFNNPGAQNFGIAPTLTATASSGLMVSFTSSTTGVCTVTAGGALTFVTAGTCTINADQAGNGSFTAAPMVTRSFAVNAVVPGAPTIGTATAGDTQASITFSAPASNGGASITSYTATSNPGGLTGTCASSPCTVTGLTNGTAYTFTVTATNSAGTGSASAASNSVTPAAAQTITFNNPGAQNFGTSPTLTATATSSLTVTFTSSTTGVCTVTAGGALTFVTTGTCTINADQAGNGSFLAATTVSRSFTVIAVVPGAPTIGIATAGDTQASVAFTAPVSNGGASITGYTVTSNPGGLTSSGASSPITVTGLTNGTAYTFTVTAHNSAGTGSASSASNSVTPNPGPTVVNVAVPANGIYKAGSNLDFTVTWDSAATVTGTPRIALLIGSAMVYATYQSGSGTASTLFRYTVLPGQTDTDGITVGALSLNGGTIQNSSGTDATLTLNSVASTVNVLVDTTAPTLSSIATSNPTHSGGTLTATANENALGSWIAVSSSATAPTVAQVLAGADYGGVTVVAHGSGALSAGSAVSFSLSGLVAATSYDIYLAAQDAAGNPSAAVSSATLITTTTRVVTTSSDSGPGSLRQTIADANPGDIILFDPSLSGQTVTIASPLVIAKDLSIGGYDARPITINGGGTTRIFQVSGSTTFTLNYLTLTDGVATDGGAISDNVNATTFISLCTFSGNTATAAGGAISAAGTMSISDTLFAGNSAVQGGAIFNNNALSLVNVTLANNSANSGGGIYSSGGSTLVKNTTIAGNNATVQGGGIEIASGAVGFRNSIVAGNTSPSGPDISGFATSLGYNLVKDTSGATFTVTTGDLTGQDPLLGPLADNGGPIKTMALLLGSPAIDSGACTGASATDQRSMPRPQNGLCDMGAYERGVPAALTATGGTPQSAAIDAAFATPLKAKVTDSLGGVMEGISVTFAGPGSGADITADGSVTTDAAGIASYGVTANGTAGAYTVTATVNALIANFNLTNDKANQAITFNPPATATFGDAPIALSATGGASGNPVIFSVASGPGSLNGATLTITGAGNIVVTASQAGNANYNAAPQVIRNIAIGKGAATIALGSLNATYDGTAKAVTATTTPAGLAVIVTYGGSSTPPTAAGSYPVAATIDDANYSGTATGTLVIAYSATPPVLTISTLADGSVTNNATLNVSGQATSINGITSVTVNGAAVTLAADGTFSQAVTLQAGTNTVTTIATDNAGTTTTDSRTITLDTTAPVITITTPADNSTLAASSVTITGSVDKNATVQATANSGSPQSAAMTNNTFTVTLNLAGGSNTIVISATDLAGNSASVKRTIVSDTTKPTLAITNPSQDITISEPALTISGTVTDALTDVSVTITCDGKTYTPQVVDGAFQQQLTFVMAKQYAITVTATDQAGNSVTTQRNVIYALSSLPSGDINGDGKVDIADALLALQMAVGLITPTSAQLATGDVAPLSNGKPAPDGAIDIADAMLILEKAVGMLTW</sequence>
<dbReference type="Pfam" id="PF01833">
    <property type="entry name" value="TIG"/>
    <property type="match status" value="2"/>
</dbReference>
<evidence type="ECO:0000256" key="2">
    <source>
        <dbReference type="ARBA" id="ARBA00004442"/>
    </source>
</evidence>
<dbReference type="SMART" id="SM00429">
    <property type="entry name" value="IPT"/>
    <property type="match status" value="2"/>
</dbReference>
<keyword evidence="7" id="KW-0998">Cell outer membrane</keyword>
<dbReference type="Pfam" id="PF09136">
    <property type="entry name" value="Glucodextran_B"/>
    <property type="match status" value="3"/>
</dbReference>
<dbReference type="SUPFAM" id="SSF51126">
    <property type="entry name" value="Pectin lyase-like"/>
    <property type="match status" value="1"/>
</dbReference>
<dbReference type="InterPro" id="IPR011050">
    <property type="entry name" value="Pectin_lyase_fold/virulence"/>
</dbReference>
<organism evidence="10 11">
    <name type="scientific">Geotalea uraniireducens (strain Rf4)</name>
    <name type="common">Geobacter uraniireducens</name>
    <dbReference type="NCBI Taxonomy" id="351605"/>
    <lineage>
        <taxon>Bacteria</taxon>
        <taxon>Pseudomonadati</taxon>
        <taxon>Thermodesulfobacteriota</taxon>
        <taxon>Desulfuromonadia</taxon>
        <taxon>Geobacterales</taxon>
        <taxon>Geobacteraceae</taxon>
        <taxon>Geotalea</taxon>
    </lineage>
</organism>
<dbReference type="GO" id="GO:0005576">
    <property type="term" value="C:extracellular region"/>
    <property type="evidence" value="ECO:0007669"/>
    <property type="project" value="UniProtKB-SubCell"/>
</dbReference>
<dbReference type="InterPro" id="IPR003368">
    <property type="entry name" value="POMP_repeat"/>
</dbReference>
<feature type="domain" description="Fibronectin type-III" evidence="9">
    <location>
        <begin position="477"/>
        <end position="566"/>
    </location>
</feature>
<protein>
    <submittedName>
        <fullName evidence="10">Polymorphic outer membrane protein</fullName>
    </submittedName>
</protein>
<dbReference type="Proteomes" id="UP000006695">
    <property type="component" value="Chromosome"/>
</dbReference>
<dbReference type="PANTHER" id="PTHR34720:SF9">
    <property type="entry name" value="BLR4714 PROTEIN"/>
    <property type="match status" value="1"/>
</dbReference>
<dbReference type="InterPro" id="IPR013783">
    <property type="entry name" value="Ig-like_fold"/>
</dbReference>
<accession>A5GBS8</accession>
<dbReference type="PANTHER" id="PTHR34720">
    <property type="entry name" value="MICROCYSTIN DEPENDENT PROTEIN"/>
    <property type="match status" value="1"/>
</dbReference>
<dbReference type="InterPro" id="IPR008964">
    <property type="entry name" value="Invasin/intimin_cell_adhesion"/>
</dbReference>
<keyword evidence="11" id="KW-1185">Reference proteome</keyword>
<feature type="chain" id="PRO_5002683383" evidence="8">
    <location>
        <begin position="35"/>
        <end position="2042"/>
    </location>
</feature>
<dbReference type="CDD" id="cd14256">
    <property type="entry name" value="Dockerin_I"/>
    <property type="match status" value="1"/>
</dbReference>
<dbReference type="STRING" id="351605.Gura_0756"/>
<dbReference type="OrthoDB" id="262245at2"/>
<evidence type="ECO:0000256" key="3">
    <source>
        <dbReference type="ARBA" id="ARBA00004613"/>
    </source>
</evidence>
<feature type="domain" description="Fibronectin type-III" evidence="9">
    <location>
        <begin position="650"/>
        <end position="739"/>
    </location>
</feature>
<name>A5GBS8_GEOUR</name>
<dbReference type="SUPFAM" id="SSF81296">
    <property type="entry name" value="E set domains"/>
    <property type="match status" value="2"/>
</dbReference>
<dbReference type="SUPFAM" id="SSF49373">
    <property type="entry name" value="Invasin/intimin cell-adhesion fragments"/>
    <property type="match status" value="3"/>
</dbReference>
<dbReference type="SMART" id="SM00060">
    <property type="entry name" value="FN3"/>
    <property type="match status" value="4"/>
</dbReference>
<evidence type="ECO:0000313" key="11">
    <source>
        <dbReference type="Proteomes" id="UP000006695"/>
    </source>
</evidence>
<evidence type="ECO:0000256" key="1">
    <source>
        <dbReference type="ARBA" id="ARBA00004196"/>
    </source>
</evidence>
<dbReference type="HOGENOM" id="CLU_231316_0_0_7"/>
<dbReference type="InterPro" id="IPR002909">
    <property type="entry name" value="IPT_dom"/>
</dbReference>
<evidence type="ECO:0000256" key="8">
    <source>
        <dbReference type="SAM" id="SignalP"/>
    </source>
</evidence>
<dbReference type="Gene3D" id="2.60.40.10">
    <property type="entry name" value="Immunoglobulins"/>
    <property type="match status" value="9"/>
</dbReference>
<dbReference type="InterPro" id="IPR036116">
    <property type="entry name" value="FN3_sf"/>
</dbReference>
<gene>
    <name evidence="10" type="ordered locus">Gura_0756</name>
</gene>
<dbReference type="SUPFAM" id="SSF63446">
    <property type="entry name" value="Type I dockerin domain"/>
    <property type="match status" value="1"/>
</dbReference>
<evidence type="ECO:0000313" key="10">
    <source>
        <dbReference type="EMBL" id="ABQ24965.1"/>
    </source>
</evidence>
<proteinExistence type="predicted"/>
<comment type="subcellular location">
    <subcellularLocation>
        <location evidence="1">Cell envelope</location>
    </subcellularLocation>
    <subcellularLocation>
        <location evidence="2">Cell outer membrane</location>
    </subcellularLocation>
    <subcellularLocation>
        <location evidence="3">Secreted</location>
    </subcellularLocation>
</comment>
<dbReference type="Gene3D" id="1.10.1330.10">
    <property type="entry name" value="Dockerin domain"/>
    <property type="match status" value="1"/>
</dbReference>
<reference evidence="10 11" key="1">
    <citation type="submission" date="2007-05" db="EMBL/GenBank/DDBJ databases">
        <title>Complete sequence of Geobacter uraniireducens Rf4.</title>
        <authorList>
            <consortium name="US DOE Joint Genome Institute"/>
            <person name="Copeland A."/>
            <person name="Lucas S."/>
            <person name="Lapidus A."/>
            <person name="Barry K."/>
            <person name="Detter J.C."/>
            <person name="Glavina del Rio T."/>
            <person name="Hammon N."/>
            <person name="Israni S."/>
            <person name="Dalin E."/>
            <person name="Tice H."/>
            <person name="Pitluck S."/>
            <person name="Chertkov O."/>
            <person name="Brettin T."/>
            <person name="Bruce D."/>
            <person name="Han C."/>
            <person name="Schmutz J."/>
            <person name="Larimer F."/>
            <person name="Land M."/>
            <person name="Hauser L."/>
            <person name="Kyrpides N."/>
            <person name="Mikhailova N."/>
            <person name="Shelobolina E."/>
            <person name="Aklujkar M."/>
            <person name="Lovley D."/>
            <person name="Richardson P."/>
        </authorList>
    </citation>
    <scope>NUCLEOTIDE SEQUENCE [LARGE SCALE GENOMIC DNA]</scope>
    <source>
        <strain evidence="10 11">Rf4</strain>
    </source>
</reference>
<dbReference type="InterPro" id="IPR036439">
    <property type="entry name" value="Dockerin_dom_sf"/>
</dbReference>
<evidence type="ECO:0000256" key="7">
    <source>
        <dbReference type="ARBA" id="ARBA00023237"/>
    </source>
</evidence>
<evidence type="ECO:0000256" key="5">
    <source>
        <dbReference type="ARBA" id="ARBA00022729"/>
    </source>
</evidence>
<dbReference type="EMBL" id="CP000698">
    <property type="protein sequence ID" value="ABQ24965.1"/>
    <property type="molecule type" value="Genomic_DNA"/>
</dbReference>
<keyword evidence="6" id="KW-0472">Membrane</keyword>
<dbReference type="InterPro" id="IPR014756">
    <property type="entry name" value="Ig_E-set"/>
</dbReference>
<evidence type="ECO:0000259" key="9">
    <source>
        <dbReference type="PROSITE" id="PS50853"/>
    </source>
</evidence>
<dbReference type="NCBIfam" id="TIGR01376">
    <property type="entry name" value="POMP_repeat"/>
    <property type="match status" value="1"/>
</dbReference>
<dbReference type="InterPro" id="IPR059226">
    <property type="entry name" value="Choice_anch_Q_dom"/>
</dbReference>
<evidence type="ECO:0000256" key="6">
    <source>
        <dbReference type="ARBA" id="ARBA00023136"/>
    </source>
</evidence>
<dbReference type="InterPro" id="IPR003961">
    <property type="entry name" value="FN3_dom"/>
</dbReference>
<dbReference type="InterPro" id="IPR043772">
    <property type="entry name" value="MBG_3"/>
</dbReference>
<keyword evidence="5 8" id="KW-0732">Signal</keyword>
<dbReference type="CDD" id="cd00102">
    <property type="entry name" value="IPT"/>
    <property type="match status" value="1"/>
</dbReference>
<dbReference type="Pfam" id="PF18887">
    <property type="entry name" value="MBG_3"/>
    <property type="match status" value="1"/>
</dbReference>
<dbReference type="SUPFAM" id="SSF49265">
    <property type="entry name" value="Fibronectin type III"/>
    <property type="match status" value="3"/>
</dbReference>
<dbReference type="CDD" id="cd00063">
    <property type="entry name" value="FN3"/>
    <property type="match status" value="3"/>
</dbReference>